<evidence type="ECO:0000313" key="2">
    <source>
        <dbReference type="Proteomes" id="UP000250043"/>
    </source>
</evidence>
<accession>A0A8E2AS54</accession>
<gene>
    <name evidence="1" type="ORF">OBBRIDRAFT_839861</name>
</gene>
<keyword evidence="2" id="KW-1185">Reference proteome</keyword>
<protein>
    <submittedName>
        <fullName evidence="1">Uncharacterized protein</fullName>
    </submittedName>
</protein>
<dbReference type="AlphaFoldDB" id="A0A8E2AS54"/>
<reference evidence="1 2" key="1">
    <citation type="submission" date="2016-07" db="EMBL/GenBank/DDBJ databases">
        <title>Draft genome of the white-rot fungus Obba rivulosa 3A-2.</title>
        <authorList>
            <consortium name="DOE Joint Genome Institute"/>
            <person name="Miettinen O."/>
            <person name="Riley R."/>
            <person name="Acob R."/>
            <person name="Barry K."/>
            <person name="Cullen D."/>
            <person name="De Vries R."/>
            <person name="Hainaut M."/>
            <person name="Hatakka A."/>
            <person name="Henrissat B."/>
            <person name="Hilden K."/>
            <person name="Kuo R."/>
            <person name="Labutti K."/>
            <person name="Lipzen A."/>
            <person name="Makela M.R."/>
            <person name="Sandor L."/>
            <person name="Spatafora J.W."/>
            <person name="Grigoriev I.V."/>
            <person name="Hibbett D.S."/>
        </authorList>
    </citation>
    <scope>NUCLEOTIDE SEQUENCE [LARGE SCALE GENOMIC DNA]</scope>
    <source>
        <strain evidence="1 2">3A-2</strain>
    </source>
</reference>
<dbReference type="OrthoDB" id="292964at2759"/>
<evidence type="ECO:0000313" key="1">
    <source>
        <dbReference type="EMBL" id="OCH84225.1"/>
    </source>
</evidence>
<dbReference type="Proteomes" id="UP000250043">
    <property type="component" value="Unassembled WGS sequence"/>
</dbReference>
<dbReference type="EMBL" id="KV722703">
    <property type="protein sequence ID" value="OCH84225.1"/>
    <property type="molecule type" value="Genomic_DNA"/>
</dbReference>
<organism evidence="1 2">
    <name type="scientific">Obba rivulosa</name>
    <dbReference type="NCBI Taxonomy" id="1052685"/>
    <lineage>
        <taxon>Eukaryota</taxon>
        <taxon>Fungi</taxon>
        <taxon>Dikarya</taxon>
        <taxon>Basidiomycota</taxon>
        <taxon>Agaricomycotina</taxon>
        <taxon>Agaricomycetes</taxon>
        <taxon>Polyporales</taxon>
        <taxon>Gelatoporiaceae</taxon>
        <taxon>Obba</taxon>
    </lineage>
</organism>
<sequence>MIQDSLAVGLRDHSVLFHSRDNFDLVAVLDDASDTLGDVHIIVSDALPPGYVRMQGMSSVTCSQSDAPILLRELMEQMPHATFTIRLEHASATEGNPPLVRITISG</sequence>
<proteinExistence type="predicted"/>
<name>A0A8E2AS54_9APHY</name>